<protein>
    <submittedName>
        <fullName evidence="5">Efflux RND transporter periplasmic adaptor subunit</fullName>
    </submittedName>
</protein>
<dbReference type="NCBIfam" id="TIGR01730">
    <property type="entry name" value="RND_mfp"/>
    <property type="match status" value="1"/>
</dbReference>
<proteinExistence type="inferred from homology"/>
<dbReference type="Gene3D" id="1.10.287.470">
    <property type="entry name" value="Helix hairpin bin"/>
    <property type="match status" value="1"/>
</dbReference>
<evidence type="ECO:0000256" key="3">
    <source>
        <dbReference type="SAM" id="Phobius"/>
    </source>
</evidence>
<keyword evidence="3" id="KW-0812">Transmembrane</keyword>
<keyword evidence="2" id="KW-0175">Coiled coil</keyword>
<dbReference type="AlphaFoldDB" id="A0A5D6WUY8"/>
<evidence type="ECO:0000313" key="6">
    <source>
        <dbReference type="Proteomes" id="UP000322783"/>
    </source>
</evidence>
<dbReference type="GO" id="GO:1990281">
    <property type="term" value="C:efflux pump complex"/>
    <property type="evidence" value="ECO:0007669"/>
    <property type="project" value="TreeGrafter"/>
</dbReference>
<evidence type="ECO:0000256" key="2">
    <source>
        <dbReference type="SAM" id="Coils"/>
    </source>
</evidence>
<dbReference type="Gene3D" id="2.40.30.170">
    <property type="match status" value="1"/>
</dbReference>
<comment type="similarity">
    <text evidence="1">Belongs to the membrane fusion protein (MFP) (TC 8.A.1) family.</text>
</comment>
<dbReference type="Gene3D" id="2.40.420.20">
    <property type="match status" value="1"/>
</dbReference>
<keyword evidence="3" id="KW-0472">Membrane</keyword>
<dbReference type="SUPFAM" id="SSF111369">
    <property type="entry name" value="HlyD-like secretion proteins"/>
    <property type="match status" value="1"/>
</dbReference>
<sequence length="388" mass="43221">MKKIYGVAMVFILLMALAIVAWGAWLNYSDENQIANRMDNRRVEVTAAKAVRRQFAPAISLDAVRFASRNMTDAVALTDGRILSWHVNKNDKVYKGQNLVEMVNENVPLKIQQAESAISRAEAMLTRARNSYQRQGRLMSRRATSKEKYEEAEAQYMAAQGALREAQVQRDQYLVQQDWLSVKAPLDGEVLLVYQKAGAQVQAGTPIALVGDFSRLMFSLNLTDVDARHLQLGQVSNLTFAEHKLTGKAYDTDYGAGNKDHGMGIKAVLKEIVPDLSEPADIRRTVWEVDNRARLLEPMIYTGVTMQAEQSYEALTIPLSAMTDKSNDTVFVMDADGIIHLREVKAGADDQKYIEIYEGLEEGDIVIVGNLEGLEDGMRVDAALEGDD</sequence>
<dbReference type="InterPro" id="IPR058627">
    <property type="entry name" value="MdtA-like_C"/>
</dbReference>
<reference evidence="5 6" key="1">
    <citation type="submission" date="2019-08" db="EMBL/GenBank/DDBJ databases">
        <title>Selenomonas sp. mPRGC5 and Selenomonas sp. mPRGC8 isolated from ruminal fluid of dairy goat (Capra hircus).</title>
        <authorList>
            <person name="Poothong S."/>
            <person name="Nuengjamnong C."/>
            <person name="Tanasupawat S."/>
        </authorList>
    </citation>
    <scope>NUCLEOTIDE SEQUENCE [LARGE SCALE GENOMIC DNA]</scope>
    <source>
        <strain evidence="6">mPRGC8</strain>
    </source>
</reference>
<feature type="domain" description="Multidrug resistance protein MdtA-like C-terminal permuted SH3" evidence="4">
    <location>
        <begin position="314"/>
        <end position="371"/>
    </location>
</feature>
<dbReference type="Gene3D" id="2.40.50.100">
    <property type="match status" value="1"/>
</dbReference>
<dbReference type="PANTHER" id="PTHR30469:SF33">
    <property type="entry name" value="SLR1207 PROTEIN"/>
    <property type="match status" value="1"/>
</dbReference>
<comment type="caution">
    <text evidence="5">The sequence shown here is derived from an EMBL/GenBank/DDBJ whole genome shotgun (WGS) entry which is preliminary data.</text>
</comment>
<feature type="coiled-coil region" evidence="2">
    <location>
        <begin position="111"/>
        <end position="169"/>
    </location>
</feature>
<evidence type="ECO:0000313" key="5">
    <source>
        <dbReference type="EMBL" id="TYZ31095.1"/>
    </source>
</evidence>
<evidence type="ECO:0000259" key="4">
    <source>
        <dbReference type="Pfam" id="PF25967"/>
    </source>
</evidence>
<accession>A0A5D6WUY8</accession>
<dbReference type="Pfam" id="PF25967">
    <property type="entry name" value="RND-MFP_C"/>
    <property type="match status" value="1"/>
</dbReference>
<feature type="transmembrane region" description="Helical" evidence="3">
    <location>
        <begin position="7"/>
        <end position="28"/>
    </location>
</feature>
<dbReference type="EMBL" id="VTOZ01000001">
    <property type="protein sequence ID" value="TYZ31095.1"/>
    <property type="molecule type" value="Genomic_DNA"/>
</dbReference>
<dbReference type="GO" id="GO:0015562">
    <property type="term" value="F:efflux transmembrane transporter activity"/>
    <property type="evidence" value="ECO:0007669"/>
    <property type="project" value="TreeGrafter"/>
</dbReference>
<organism evidence="5 6">
    <name type="scientific">Selenomonas caprae</name>
    <dbReference type="NCBI Taxonomy" id="2606905"/>
    <lineage>
        <taxon>Bacteria</taxon>
        <taxon>Bacillati</taxon>
        <taxon>Bacillota</taxon>
        <taxon>Negativicutes</taxon>
        <taxon>Selenomonadales</taxon>
        <taxon>Selenomonadaceae</taxon>
        <taxon>Selenomonas</taxon>
    </lineage>
</organism>
<gene>
    <name evidence="5" type="ORF">FZ041_00880</name>
</gene>
<dbReference type="InterPro" id="IPR006143">
    <property type="entry name" value="RND_pump_MFP"/>
</dbReference>
<evidence type="ECO:0000256" key="1">
    <source>
        <dbReference type="ARBA" id="ARBA00009477"/>
    </source>
</evidence>
<dbReference type="Proteomes" id="UP000322783">
    <property type="component" value="Unassembled WGS sequence"/>
</dbReference>
<keyword evidence="3" id="KW-1133">Transmembrane helix</keyword>
<name>A0A5D6WUY8_9FIRM</name>
<keyword evidence="6" id="KW-1185">Reference proteome</keyword>
<dbReference type="PANTHER" id="PTHR30469">
    <property type="entry name" value="MULTIDRUG RESISTANCE PROTEIN MDTA"/>
    <property type="match status" value="1"/>
</dbReference>
<dbReference type="RefSeq" id="WP_149188217.1">
    <property type="nucleotide sequence ID" value="NZ_VTOZ01000001.1"/>
</dbReference>